<dbReference type="GO" id="GO:0003676">
    <property type="term" value="F:nucleic acid binding"/>
    <property type="evidence" value="ECO:0007669"/>
    <property type="project" value="InterPro"/>
</dbReference>
<dbReference type="SUPFAM" id="SSF54928">
    <property type="entry name" value="RNA-binding domain, RBD"/>
    <property type="match status" value="1"/>
</dbReference>
<dbReference type="VEuPathDB" id="VectorBase:AAEL023677"/>
<feature type="compositionally biased region" description="Acidic residues" evidence="1">
    <location>
        <begin position="212"/>
        <end position="230"/>
    </location>
</feature>
<accession>A0A0P6J4B7</accession>
<keyword evidence="2" id="KW-0251">Elongation factor</keyword>
<keyword evidence="2" id="KW-0648">Protein biosynthesis</keyword>
<reference evidence="2" key="1">
    <citation type="journal article" date="2016" name="PLoS ONE">
        <title>A Deep Insight into the Sialome of Male and Female Aedes aegypti Mosquitoes.</title>
        <authorList>
            <person name="Ribeiro J.M."/>
            <person name="Martin-Martin I."/>
            <person name="Arca B."/>
            <person name="Calvo E."/>
        </authorList>
    </citation>
    <scope>NUCLEOTIDE SEQUENCE</scope>
    <source>
        <strain evidence="2">Liverpool</strain>
        <tissue evidence="2">Salivary glands</tissue>
    </source>
</reference>
<organism evidence="2">
    <name type="scientific">Aedes aegypti</name>
    <name type="common">Yellowfever mosquito</name>
    <name type="synonym">Culex aegypti</name>
    <dbReference type="NCBI Taxonomy" id="7159"/>
    <lineage>
        <taxon>Eukaryota</taxon>
        <taxon>Metazoa</taxon>
        <taxon>Ecdysozoa</taxon>
        <taxon>Arthropoda</taxon>
        <taxon>Hexapoda</taxon>
        <taxon>Insecta</taxon>
        <taxon>Pterygota</taxon>
        <taxon>Neoptera</taxon>
        <taxon>Endopterygota</taxon>
        <taxon>Diptera</taxon>
        <taxon>Nematocera</taxon>
        <taxon>Culicoidea</taxon>
        <taxon>Culicidae</taxon>
        <taxon>Culicinae</taxon>
        <taxon>Aedini</taxon>
        <taxon>Aedes</taxon>
        <taxon>Stegomyia</taxon>
    </lineage>
</organism>
<dbReference type="GO" id="GO:0003746">
    <property type="term" value="F:translation elongation factor activity"/>
    <property type="evidence" value="ECO:0007669"/>
    <property type="project" value="UniProtKB-KW"/>
</dbReference>
<dbReference type="InterPro" id="IPR035979">
    <property type="entry name" value="RBD_domain_sf"/>
</dbReference>
<protein>
    <submittedName>
        <fullName evidence="2">Putative translation elongation factor ef-1 alpha/tu</fullName>
    </submittedName>
</protein>
<evidence type="ECO:0000256" key="1">
    <source>
        <dbReference type="SAM" id="MobiDB-lite"/>
    </source>
</evidence>
<dbReference type="EMBL" id="GDUN01000984">
    <property type="protein sequence ID" value="JAN94935.1"/>
    <property type="molecule type" value="mRNA"/>
</dbReference>
<sequence>MSRHRRNTLVVDFSTLPKRPALDQVEEFLKHRIKLDMADVKSIQLHHLENCVFIEMNNASLAPRLHKQHHLQHSFVYEGRDYFVPVYVDGPNTVVKIHDLPPQMSNTAITNFMQQYGKVISIQNDVWKNFFPGVPNGVRVLRMKIEKPLPSYVAVDGHRSYISFPKADTNQQQRTPSGTTAKSNSHVPSTSGKENTIKNNNCDAPSVHSADDSSETDDDDGNESNNDDDGNSNSGDMHASETIESTGKRRLSTETNSDTREDNVPKRSCSQGSQKVDTEWKVYQTRSKKK</sequence>
<evidence type="ECO:0000313" key="2">
    <source>
        <dbReference type="EMBL" id="JAN94935.1"/>
    </source>
</evidence>
<feature type="region of interest" description="Disordered" evidence="1">
    <location>
        <begin position="165"/>
        <end position="290"/>
    </location>
</feature>
<dbReference type="AlphaFoldDB" id="A0A0P6J4B7"/>
<name>A0A0P6J4B7_AEDAE</name>
<proteinExistence type="evidence at transcript level"/>
<feature type="compositionally biased region" description="Polar residues" evidence="1">
    <location>
        <begin position="168"/>
        <end position="203"/>
    </location>
</feature>